<dbReference type="Gene3D" id="3.40.50.300">
    <property type="entry name" value="P-loop containing nucleotide triphosphate hydrolases"/>
    <property type="match status" value="1"/>
</dbReference>
<dbReference type="PROSITE" id="PS00211">
    <property type="entry name" value="ABC_TRANSPORTER_1"/>
    <property type="match status" value="1"/>
</dbReference>
<reference evidence="5 6" key="1">
    <citation type="submission" date="2019-09" db="EMBL/GenBank/DDBJ databases">
        <title>Genome sequence of Roseospira marina, one of the more divergent members of the non-sulfur purple photosynthetic bacterial family, the Rhodospirillaceae.</title>
        <authorList>
            <person name="Meyer T."/>
            <person name="Kyndt J."/>
        </authorList>
    </citation>
    <scope>NUCLEOTIDE SEQUENCE [LARGE SCALE GENOMIC DNA]</scope>
    <source>
        <strain evidence="5 6">DSM 15113</strain>
    </source>
</reference>
<dbReference type="GO" id="GO:0089705">
    <property type="term" value="P:protein localization to outer membrane"/>
    <property type="evidence" value="ECO:0007669"/>
    <property type="project" value="TreeGrafter"/>
</dbReference>
<evidence type="ECO:0000256" key="3">
    <source>
        <dbReference type="ARBA" id="ARBA00022840"/>
    </source>
</evidence>
<dbReference type="EMBL" id="VWPJ01000027">
    <property type="protein sequence ID" value="KAA5603913.1"/>
    <property type="molecule type" value="Genomic_DNA"/>
</dbReference>
<comment type="caution">
    <text evidence="5">The sequence shown here is derived from an EMBL/GenBank/DDBJ whole genome shotgun (WGS) entry which is preliminary data.</text>
</comment>
<evidence type="ECO:0000313" key="6">
    <source>
        <dbReference type="Proteomes" id="UP000324065"/>
    </source>
</evidence>
<dbReference type="GO" id="GO:0005524">
    <property type="term" value="F:ATP binding"/>
    <property type="evidence" value="ECO:0007669"/>
    <property type="project" value="UniProtKB-KW"/>
</dbReference>
<dbReference type="GO" id="GO:0044874">
    <property type="term" value="P:lipoprotein localization to outer membrane"/>
    <property type="evidence" value="ECO:0007669"/>
    <property type="project" value="TreeGrafter"/>
</dbReference>
<dbReference type="GO" id="GO:0022857">
    <property type="term" value="F:transmembrane transporter activity"/>
    <property type="evidence" value="ECO:0007669"/>
    <property type="project" value="TreeGrafter"/>
</dbReference>
<gene>
    <name evidence="5" type="ORF">F1188_18435</name>
</gene>
<keyword evidence="6" id="KW-1185">Reference proteome</keyword>
<dbReference type="InterPro" id="IPR003593">
    <property type="entry name" value="AAA+_ATPase"/>
</dbReference>
<feature type="domain" description="ABC transporter" evidence="4">
    <location>
        <begin position="8"/>
        <end position="244"/>
    </location>
</feature>
<dbReference type="Pfam" id="PF00005">
    <property type="entry name" value="ABC_tran"/>
    <property type="match status" value="1"/>
</dbReference>
<name>A0A5M6I712_9PROT</name>
<dbReference type="InterPro" id="IPR027417">
    <property type="entry name" value="P-loop_NTPase"/>
</dbReference>
<organism evidence="5 6">
    <name type="scientific">Roseospira marina</name>
    <dbReference type="NCBI Taxonomy" id="140057"/>
    <lineage>
        <taxon>Bacteria</taxon>
        <taxon>Pseudomonadati</taxon>
        <taxon>Pseudomonadota</taxon>
        <taxon>Alphaproteobacteria</taxon>
        <taxon>Rhodospirillales</taxon>
        <taxon>Rhodospirillaceae</taxon>
        <taxon>Roseospira</taxon>
    </lineage>
</organism>
<protein>
    <submittedName>
        <fullName evidence="5">ATP-binding cassette domain-containing protein</fullName>
    </submittedName>
</protein>
<evidence type="ECO:0000256" key="1">
    <source>
        <dbReference type="ARBA" id="ARBA00005417"/>
    </source>
</evidence>
<dbReference type="AlphaFoldDB" id="A0A5M6I712"/>
<evidence type="ECO:0000313" key="5">
    <source>
        <dbReference type="EMBL" id="KAA5603913.1"/>
    </source>
</evidence>
<dbReference type="PROSITE" id="PS50893">
    <property type="entry name" value="ABC_TRANSPORTER_2"/>
    <property type="match status" value="1"/>
</dbReference>
<dbReference type="GO" id="GO:0016887">
    <property type="term" value="F:ATP hydrolysis activity"/>
    <property type="evidence" value="ECO:0007669"/>
    <property type="project" value="InterPro"/>
</dbReference>
<sequence>MTAPLVHIRDARVPRIGRDRRFVLEVPAFDIAPDAVIALVAPSGRGKSTLINLLALATPPDPGAQFTVAGVNVAALWARGRHDHLARIRASLYGYVVQTGALLASLTARENIALTQRLAGRPDERLIDALAERLGIRALLSDRPASLSVGERQRVAIARAVAHRPHLVLADEPTASLDPVNTATVMDLLLDLRGALGFGLIIASHDLETLDRFGIARVEPTLTAQGAETRAVFVYPAPSGEPPA</sequence>
<evidence type="ECO:0000256" key="2">
    <source>
        <dbReference type="ARBA" id="ARBA00022741"/>
    </source>
</evidence>
<dbReference type="InterPro" id="IPR015854">
    <property type="entry name" value="ABC_transpr_LolD-like"/>
</dbReference>
<dbReference type="PANTHER" id="PTHR24220">
    <property type="entry name" value="IMPORT ATP-BINDING PROTEIN"/>
    <property type="match status" value="1"/>
</dbReference>
<keyword evidence="3 5" id="KW-0067">ATP-binding</keyword>
<dbReference type="PANTHER" id="PTHR24220:SF689">
    <property type="entry name" value="LIPOPROTEIN-RELEASING SYSTEM ATP-BINDING PROTEIN LOLD"/>
    <property type="match status" value="1"/>
</dbReference>
<keyword evidence="2" id="KW-0547">Nucleotide-binding</keyword>
<dbReference type="GO" id="GO:0005886">
    <property type="term" value="C:plasma membrane"/>
    <property type="evidence" value="ECO:0007669"/>
    <property type="project" value="TreeGrafter"/>
</dbReference>
<comment type="similarity">
    <text evidence="1">Belongs to the ABC transporter superfamily.</text>
</comment>
<dbReference type="RefSeq" id="WP_150063925.1">
    <property type="nucleotide sequence ID" value="NZ_JACHII010000027.1"/>
</dbReference>
<dbReference type="Proteomes" id="UP000324065">
    <property type="component" value="Unassembled WGS sequence"/>
</dbReference>
<dbReference type="SUPFAM" id="SSF52540">
    <property type="entry name" value="P-loop containing nucleoside triphosphate hydrolases"/>
    <property type="match status" value="1"/>
</dbReference>
<dbReference type="InterPro" id="IPR017871">
    <property type="entry name" value="ABC_transporter-like_CS"/>
</dbReference>
<dbReference type="OrthoDB" id="9802264at2"/>
<proteinExistence type="inferred from homology"/>
<dbReference type="SMART" id="SM00382">
    <property type="entry name" value="AAA"/>
    <property type="match status" value="1"/>
</dbReference>
<evidence type="ECO:0000259" key="4">
    <source>
        <dbReference type="PROSITE" id="PS50893"/>
    </source>
</evidence>
<dbReference type="InterPro" id="IPR003439">
    <property type="entry name" value="ABC_transporter-like_ATP-bd"/>
</dbReference>
<accession>A0A5M6I712</accession>